<gene>
    <name evidence="3" type="ORF">E4U56_004544</name>
    <name evidence="2" type="ORF">E4U57_005137</name>
</gene>
<comment type="caution">
    <text evidence="3">The sequence shown here is derived from an EMBL/GenBank/DDBJ whole genome shotgun (WGS) entry which is preliminary data.</text>
</comment>
<feature type="region of interest" description="Disordered" evidence="1">
    <location>
        <begin position="60"/>
        <end position="79"/>
    </location>
</feature>
<feature type="compositionally biased region" description="Low complexity" evidence="1">
    <location>
        <begin position="276"/>
        <end position="292"/>
    </location>
</feature>
<evidence type="ECO:0000313" key="4">
    <source>
        <dbReference type="Proteomes" id="UP000742024"/>
    </source>
</evidence>
<reference evidence="3 4" key="1">
    <citation type="journal article" date="2020" name="bioRxiv">
        <title>Whole genome comparisons of ergot fungi reveals the divergence and evolution of species within the genus Claviceps are the result of varying mechanisms driving genome evolution and host range expansion.</title>
        <authorList>
            <person name="Wyka S.A."/>
            <person name="Mondo S.J."/>
            <person name="Liu M."/>
            <person name="Dettman J."/>
            <person name="Nalam V."/>
            <person name="Broders K.D."/>
        </authorList>
    </citation>
    <scope>NUCLEOTIDE SEQUENCE</scope>
    <source>
        <strain evidence="3">CCC 1102</strain>
        <strain evidence="2 4">LM583</strain>
    </source>
</reference>
<dbReference type="EMBL" id="SRPS01000003">
    <property type="protein sequence ID" value="KAG5978202.1"/>
    <property type="molecule type" value="Genomic_DNA"/>
</dbReference>
<feature type="compositionally biased region" description="Polar residues" evidence="1">
    <location>
        <begin position="244"/>
        <end position="257"/>
    </location>
</feature>
<dbReference type="Proteomes" id="UP000784919">
    <property type="component" value="Unassembled WGS sequence"/>
</dbReference>
<evidence type="ECO:0000313" key="5">
    <source>
        <dbReference type="Proteomes" id="UP000784919"/>
    </source>
</evidence>
<accession>A0A9P7SV08</accession>
<feature type="compositionally biased region" description="Polar residues" evidence="1">
    <location>
        <begin position="293"/>
        <end position="318"/>
    </location>
</feature>
<feature type="compositionally biased region" description="Basic and acidic residues" evidence="1">
    <location>
        <begin position="462"/>
        <end position="483"/>
    </location>
</feature>
<feature type="region of interest" description="Disordered" evidence="1">
    <location>
        <begin position="241"/>
        <end position="335"/>
    </location>
</feature>
<dbReference type="Proteomes" id="UP000742024">
    <property type="component" value="Unassembled WGS sequence"/>
</dbReference>
<dbReference type="EMBL" id="SRPR01000004">
    <property type="protein sequence ID" value="KAG5968608.1"/>
    <property type="molecule type" value="Genomic_DNA"/>
</dbReference>
<evidence type="ECO:0000313" key="3">
    <source>
        <dbReference type="EMBL" id="KAG5978202.1"/>
    </source>
</evidence>
<protein>
    <submittedName>
        <fullName evidence="3">Uncharacterized protein</fullName>
    </submittedName>
</protein>
<feature type="region of interest" description="Disordered" evidence="1">
    <location>
        <begin position="437"/>
        <end position="483"/>
    </location>
</feature>
<feature type="compositionally biased region" description="Polar residues" evidence="1">
    <location>
        <begin position="176"/>
        <end position="185"/>
    </location>
</feature>
<dbReference type="AlphaFoldDB" id="A0A9P7SV08"/>
<dbReference type="OrthoDB" id="4937910at2759"/>
<feature type="region of interest" description="Disordered" evidence="1">
    <location>
        <begin position="163"/>
        <end position="197"/>
    </location>
</feature>
<sequence>MTDIVASGPVSVSHRRSLSSVFKTVKIRYSRDRLDKNETEWQSFVPPRVFQGPPPVAQDVPVFRPRPRKASPPPFLEMPPDLVARDLSAGLSTFRASLEKAVDDINNKYGTPSSMEACQSYVIHRGLEQNLPDGRGRSLPMPITFPLSNFRPRYQLPRLMDAPASKAKSTMGEVRNLSSTMSAESDPSEETAAKKDDDECHIPALLLGEAVDSGFNLDELMPATASQTASKDTAPISIAAENGQPCSRHSLTCSSPQDLMHNPPEKHSNVIHVEFSSNSGSKSGGSASVKVNNDSTTASSTYENDSFSLAQNTPLPTHQRQRSYSERASCNVREPSIGNYDQESLLSNSGIKVKRLRARSTPENSECASVIINSRLPSNTSDGFGFSDESIPSVSDLVRKFRRLGSMPGESPSTYHADAIKQNPAIRRISRGNQFESFRHRFPSDSEASSALSSCTPGYIDEEFRPRETPSTKAREVQKAAQT</sequence>
<feature type="compositionally biased region" description="Low complexity" evidence="1">
    <location>
        <begin position="445"/>
        <end position="454"/>
    </location>
</feature>
<keyword evidence="4" id="KW-1185">Reference proteome</keyword>
<evidence type="ECO:0000313" key="2">
    <source>
        <dbReference type="EMBL" id="KAG5968608.1"/>
    </source>
</evidence>
<name>A0A9P7SV08_9HYPO</name>
<proteinExistence type="predicted"/>
<evidence type="ECO:0000256" key="1">
    <source>
        <dbReference type="SAM" id="MobiDB-lite"/>
    </source>
</evidence>
<organism evidence="3 5">
    <name type="scientific">Claviceps arundinis</name>
    <dbReference type="NCBI Taxonomy" id="1623583"/>
    <lineage>
        <taxon>Eukaryota</taxon>
        <taxon>Fungi</taxon>
        <taxon>Dikarya</taxon>
        <taxon>Ascomycota</taxon>
        <taxon>Pezizomycotina</taxon>
        <taxon>Sordariomycetes</taxon>
        <taxon>Hypocreomycetidae</taxon>
        <taxon>Hypocreales</taxon>
        <taxon>Clavicipitaceae</taxon>
        <taxon>Claviceps</taxon>
    </lineage>
</organism>